<name>A0A918DTS9_9ACTN</name>
<evidence type="ECO:0000259" key="1">
    <source>
        <dbReference type="Pfam" id="PF04545"/>
    </source>
</evidence>
<evidence type="ECO:0000313" key="2">
    <source>
        <dbReference type="EMBL" id="GGO83051.1"/>
    </source>
</evidence>
<dbReference type="AlphaFoldDB" id="A0A918DTS9"/>
<dbReference type="Pfam" id="PF04545">
    <property type="entry name" value="Sigma70_r4"/>
    <property type="match status" value="1"/>
</dbReference>
<gene>
    <name evidence="2" type="ORF">GCM10012280_11090</name>
</gene>
<evidence type="ECO:0000313" key="3">
    <source>
        <dbReference type="Proteomes" id="UP000641932"/>
    </source>
</evidence>
<feature type="domain" description="RNA polymerase sigma-70 region 4" evidence="1">
    <location>
        <begin position="95"/>
        <end position="142"/>
    </location>
</feature>
<accession>A0A918DTS9</accession>
<dbReference type="InterPro" id="IPR013324">
    <property type="entry name" value="RNA_pol_sigma_r3/r4-like"/>
</dbReference>
<comment type="caution">
    <text evidence="2">The sequence shown here is derived from an EMBL/GenBank/DDBJ whole genome shotgun (WGS) entry which is preliminary data.</text>
</comment>
<reference evidence="2" key="2">
    <citation type="submission" date="2020-09" db="EMBL/GenBank/DDBJ databases">
        <authorList>
            <person name="Sun Q."/>
            <person name="Zhou Y."/>
        </authorList>
    </citation>
    <scope>NUCLEOTIDE SEQUENCE</scope>
    <source>
        <strain evidence="2">CGMCC 4.7201</strain>
    </source>
</reference>
<dbReference type="RefSeq" id="WP_189130392.1">
    <property type="nucleotide sequence ID" value="NZ_BMMS01000004.1"/>
</dbReference>
<keyword evidence="3" id="KW-1185">Reference proteome</keyword>
<dbReference type="Gene3D" id="1.10.10.10">
    <property type="entry name" value="Winged helix-like DNA-binding domain superfamily/Winged helix DNA-binding domain"/>
    <property type="match status" value="1"/>
</dbReference>
<keyword evidence="2" id="KW-0240">DNA-directed RNA polymerase</keyword>
<organism evidence="2 3">
    <name type="scientific">Wenjunlia tyrosinilytica</name>
    <dbReference type="NCBI Taxonomy" id="1544741"/>
    <lineage>
        <taxon>Bacteria</taxon>
        <taxon>Bacillati</taxon>
        <taxon>Actinomycetota</taxon>
        <taxon>Actinomycetes</taxon>
        <taxon>Kitasatosporales</taxon>
        <taxon>Streptomycetaceae</taxon>
        <taxon>Wenjunlia</taxon>
    </lineage>
</organism>
<protein>
    <submittedName>
        <fullName evidence="2">DNA-directed RNA polymerase sigma-70 factor</fullName>
    </submittedName>
</protein>
<reference evidence="2" key="1">
    <citation type="journal article" date="2014" name="Int. J. Syst. Evol. Microbiol.">
        <title>Complete genome sequence of Corynebacterium casei LMG S-19264T (=DSM 44701T), isolated from a smear-ripened cheese.</title>
        <authorList>
            <consortium name="US DOE Joint Genome Institute (JGI-PGF)"/>
            <person name="Walter F."/>
            <person name="Albersmeier A."/>
            <person name="Kalinowski J."/>
            <person name="Ruckert C."/>
        </authorList>
    </citation>
    <scope>NUCLEOTIDE SEQUENCE</scope>
    <source>
        <strain evidence="2">CGMCC 4.7201</strain>
    </source>
</reference>
<dbReference type="GO" id="GO:0006352">
    <property type="term" value="P:DNA-templated transcription initiation"/>
    <property type="evidence" value="ECO:0007669"/>
    <property type="project" value="InterPro"/>
</dbReference>
<proteinExistence type="predicted"/>
<dbReference type="EMBL" id="BMMS01000004">
    <property type="protein sequence ID" value="GGO83051.1"/>
    <property type="molecule type" value="Genomic_DNA"/>
</dbReference>
<keyword evidence="2" id="KW-0804">Transcription</keyword>
<dbReference type="GO" id="GO:0000428">
    <property type="term" value="C:DNA-directed RNA polymerase complex"/>
    <property type="evidence" value="ECO:0007669"/>
    <property type="project" value="UniProtKB-KW"/>
</dbReference>
<dbReference type="Proteomes" id="UP000641932">
    <property type="component" value="Unassembled WGS sequence"/>
</dbReference>
<dbReference type="GO" id="GO:0003700">
    <property type="term" value="F:DNA-binding transcription factor activity"/>
    <property type="evidence" value="ECO:0007669"/>
    <property type="project" value="InterPro"/>
</dbReference>
<dbReference type="InterPro" id="IPR036388">
    <property type="entry name" value="WH-like_DNA-bd_sf"/>
</dbReference>
<dbReference type="SUPFAM" id="SSF88659">
    <property type="entry name" value="Sigma3 and sigma4 domains of RNA polymerase sigma factors"/>
    <property type="match status" value="1"/>
</dbReference>
<sequence length="162" mass="17882">MRSGHEESERRRSYEFEAFVGGAAGRLLHVAALLTCEDAKACDQLLCHALSRAYLNWTRLRGEDPYAYARQELVLAYARRAGARWLHREPRDGRLSRLTAQERLVLVLRLYEGVDEEQVAALLGMPVDRVRAVCARACNTLRSTPPAAAAPVAVPAVAGGAR</sequence>
<dbReference type="InterPro" id="IPR007630">
    <property type="entry name" value="RNA_pol_sigma70_r4"/>
</dbReference>